<proteinExistence type="predicted"/>
<protein>
    <submittedName>
        <fullName evidence="1">Uncharacterized protein</fullName>
    </submittedName>
</protein>
<evidence type="ECO:0000313" key="1">
    <source>
        <dbReference type="EMBL" id="TGY65159.1"/>
    </source>
</evidence>
<dbReference type="EMBL" id="SRYG01000022">
    <property type="protein sequence ID" value="TGY65159.1"/>
    <property type="molecule type" value="Genomic_DNA"/>
</dbReference>
<dbReference type="Proteomes" id="UP000308836">
    <property type="component" value="Unassembled WGS sequence"/>
</dbReference>
<comment type="caution">
    <text evidence="1">The sequence shown here is derived from an EMBL/GenBank/DDBJ whole genome shotgun (WGS) entry which is preliminary data.</text>
</comment>
<sequence>MFKLIFSDAATTRHMLWITSLLTGCSLFGSIAFTALDPQWQPVATNVLTSVCARDWIAFERCLFLPSFTLLAWYALRYLFLHEK</sequence>
<reference evidence="1" key="1">
    <citation type="submission" date="2019-04" db="EMBL/GenBank/DDBJ databases">
        <title>Microbes associate with the intestines of laboratory mice.</title>
        <authorList>
            <person name="Navarre W."/>
            <person name="Wong E."/>
            <person name="Huang K."/>
            <person name="Tropini C."/>
            <person name="Ng K."/>
            <person name="Yu B."/>
        </authorList>
    </citation>
    <scope>NUCLEOTIDE SEQUENCE</scope>
    <source>
        <strain evidence="1">NM09_H32</strain>
    </source>
</reference>
<name>A0AC61R5A9_9FIRM</name>
<evidence type="ECO:0000313" key="2">
    <source>
        <dbReference type="Proteomes" id="UP000308836"/>
    </source>
</evidence>
<accession>A0AC61R5A9</accession>
<organism evidence="1 2">
    <name type="scientific">Dubosiella muris</name>
    <dbReference type="NCBI Taxonomy" id="3038133"/>
    <lineage>
        <taxon>Bacteria</taxon>
        <taxon>Bacillati</taxon>
        <taxon>Bacillota</taxon>
        <taxon>Erysipelotrichia</taxon>
        <taxon>Erysipelotrichales</taxon>
        <taxon>Erysipelotrichaceae</taxon>
        <taxon>Dubosiella</taxon>
    </lineage>
</organism>
<gene>
    <name evidence="1" type="ORF">E5336_10215</name>
</gene>
<keyword evidence="2" id="KW-1185">Reference proteome</keyword>